<dbReference type="GO" id="GO:0001735">
    <property type="term" value="F:prenylcysteine oxidase activity"/>
    <property type="evidence" value="ECO:0007669"/>
    <property type="project" value="InterPro"/>
</dbReference>
<accession>A0A812UBZ3</accession>
<evidence type="ECO:0000313" key="7">
    <source>
        <dbReference type="EMBL" id="CAE7560479.1"/>
    </source>
</evidence>
<keyword evidence="2" id="KW-0285">Flavoprotein</keyword>
<keyword evidence="3" id="KW-0274">FAD</keyword>
<proteinExistence type="predicted"/>
<protein>
    <submittedName>
        <fullName evidence="7">FLCY protein</fullName>
    </submittedName>
</protein>
<gene>
    <name evidence="7" type="primary">FLCY</name>
    <name evidence="7" type="ORF">SNEC2469_LOCUS16184</name>
</gene>
<dbReference type="PANTHER" id="PTHR15944">
    <property type="entry name" value="FARNESYLCYSTEINE LYASE"/>
    <property type="match status" value="1"/>
</dbReference>
<dbReference type="OrthoDB" id="437369at2759"/>
<evidence type="ECO:0000313" key="8">
    <source>
        <dbReference type="Proteomes" id="UP000601435"/>
    </source>
</evidence>
<feature type="domain" description="Prenylcysteine lyase" evidence="6">
    <location>
        <begin position="2"/>
        <end position="132"/>
    </location>
</feature>
<dbReference type="AlphaFoldDB" id="A0A812UBZ3"/>
<feature type="non-terminal residue" evidence="7">
    <location>
        <position position="1"/>
    </location>
</feature>
<evidence type="ECO:0000256" key="5">
    <source>
        <dbReference type="ARBA" id="ARBA00023180"/>
    </source>
</evidence>
<evidence type="ECO:0000256" key="4">
    <source>
        <dbReference type="ARBA" id="ARBA00023002"/>
    </source>
</evidence>
<comment type="cofactor">
    <cofactor evidence="1">
        <name>FAD</name>
        <dbReference type="ChEBI" id="CHEBI:57692"/>
    </cofactor>
</comment>
<keyword evidence="8" id="KW-1185">Reference proteome</keyword>
<keyword evidence="4" id="KW-0560">Oxidoreductase</keyword>
<dbReference type="InterPro" id="IPR017046">
    <property type="entry name" value="Prenylcysteine_Oxase1"/>
</dbReference>
<evidence type="ECO:0000256" key="1">
    <source>
        <dbReference type="ARBA" id="ARBA00001974"/>
    </source>
</evidence>
<dbReference type="EMBL" id="CAJNJA010026475">
    <property type="protein sequence ID" value="CAE7560479.1"/>
    <property type="molecule type" value="Genomic_DNA"/>
</dbReference>
<evidence type="ECO:0000256" key="2">
    <source>
        <dbReference type="ARBA" id="ARBA00022630"/>
    </source>
</evidence>
<dbReference type="Pfam" id="PF07156">
    <property type="entry name" value="Prenylcys_lyase"/>
    <property type="match status" value="1"/>
</dbReference>
<sequence>ETYFGLKEEAKTKKVPGTILTTEDSSSPFSSFGVHKVFPDGSMVVKLFSRRDLHDSDIQPLFPRVFATFKYVWAAYPKLQPLARENWASFRLDGHALFYTSGLETGASAMEVAAIAGRNGALLMREALQRQEQRGSPPSASVSV</sequence>
<keyword evidence="5" id="KW-0325">Glycoprotein</keyword>
<name>A0A812UBZ3_9DINO</name>
<dbReference type="InterPro" id="IPR010795">
    <property type="entry name" value="Prenylcys_lyase"/>
</dbReference>
<dbReference type="Proteomes" id="UP000601435">
    <property type="component" value="Unassembled WGS sequence"/>
</dbReference>
<comment type="caution">
    <text evidence="7">The sequence shown here is derived from an EMBL/GenBank/DDBJ whole genome shotgun (WGS) entry which is preliminary data.</text>
</comment>
<dbReference type="PANTHER" id="PTHR15944:SF0">
    <property type="entry name" value="PRENYLCYSTEINE LYASE DOMAIN-CONTAINING PROTEIN"/>
    <property type="match status" value="1"/>
</dbReference>
<reference evidence="7" key="1">
    <citation type="submission" date="2021-02" db="EMBL/GenBank/DDBJ databases">
        <authorList>
            <person name="Dougan E. K."/>
            <person name="Rhodes N."/>
            <person name="Thang M."/>
            <person name="Chan C."/>
        </authorList>
    </citation>
    <scope>NUCLEOTIDE SEQUENCE</scope>
</reference>
<dbReference type="GO" id="GO:0030328">
    <property type="term" value="P:prenylcysteine catabolic process"/>
    <property type="evidence" value="ECO:0007669"/>
    <property type="project" value="InterPro"/>
</dbReference>
<organism evidence="7 8">
    <name type="scientific">Symbiodinium necroappetens</name>
    <dbReference type="NCBI Taxonomy" id="1628268"/>
    <lineage>
        <taxon>Eukaryota</taxon>
        <taxon>Sar</taxon>
        <taxon>Alveolata</taxon>
        <taxon>Dinophyceae</taxon>
        <taxon>Suessiales</taxon>
        <taxon>Symbiodiniaceae</taxon>
        <taxon>Symbiodinium</taxon>
    </lineage>
</organism>
<dbReference type="GO" id="GO:0030327">
    <property type="term" value="P:prenylated protein catabolic process"/>
    <property type="evidence" value="ECO:0007669"/>
    <property type="project" value="TreeGrafter"/>
</dbReference>
<evidence type="ECO:0000259" key="6">
    <source>
        <dbReference type="Pfam" id="PF07156"/>
    </source>
</evidence>
<evidence type="ECO:0000256" key="3">
    <source>
        <dbReference type="ARBA" id="ARBA00022827"/>
    </source>
</evidence>